<evidence type="ECO:0000313" key="8">
    <source>
        <dbReference type="EMBL" id="GAA4288131.1"/>
    </source>
</evidence>
<reference evidence="9" key="1">
    <citation type="journal article" date="2019" name="Int. J. Syst. Evol. Microbiol.">
        <title>The Global Catalogue of Microorganisms (GCM) 10K type strain sequencing project: providing services to taxonomists for standard genome sequencing and annotation.</title>
        <authorList>
            <consortium name="The Broad Institute Genomics Platform"/>
            <consortium name="The Broad Institute Genome Sequencing Center for Infectious Disease"/>
            <person name="Wu L."/>
            <person name="Ma J."/>
        </authorList>
    </citation>
    <scope>NUCLEOTIDE SEQUENCE [LARGE SCALE GENOMIC DNA]</scope>
    <source>
        <strain evidence="9">JCM 17459</strain>
    </source>
</reference>
<accession>A0ABP8EVY0</accession>
<name>A0ABP8EVY0_9MICO</name>
<keyword evidence="2 5" id="KW-0645">Protease</keyword>
<feature type="active site" description="Charge relay system" evidence="5">
    <location>
        <position position="409"/>
    </location>
</feature>
<dbReference type="InterPro" id="IPR022398">
    <property type="entry name" value="Peptidase_S8_His-AS"/>
</dbReference>
<dbReference type="InterPro" id="IPR036852">
    <property type="entry name" value="Peptidase_S8/S53_dom_sf"/>
</dbReference>
<dbReference type="PANTHER" id="PTHR43806:SF11">
    <property type="entry name" value="CEREVISIN-RELATED"/>
    <property type="match status" value="1"/>
</dbReference>
<dbReference type="InterPro" id="IPR000209">
    <property type="entry name" value="Peptidase_S8/S53_dom"/>
</dbReference>
<dbReference type="Proteomes" id="UP001499841">
    <property type="component" value="Unassembled WGS sequence"/>
</dbReference>
<dbReference type="EMBL" id="BAABBA010000011">
    <property type="protein sequence ID" value="GAA4288131.1"/>
    <property type="molecule type" value="Genomic_DNA"/>
</dbReference>
<organism evidence="8 9">
    <name type="scientific">Georgenia daeguensis</name>
    <dbReference type="NCBI Taxonomy" id="908355"/>
    <lineage>
        <taxon>Bacteria</taxon>
        <taxon>Bacillati</taxon>
        <taxon>Actinomycetota</taxon>
        <taxon>Actinomycetes</taxon>
        <taxon>Micrococcales</taxon>
        <taxon>Bogoriellaceae</taxon>
        <taxon>Georgenia</taxon>
    </lineage>
</organism>
<evidence type="ECO:0000256" key="6">
    <source>
        <dbReference type="SAM" id="MobiDB-lite"/>
    </source>
</evidence>
<feature type="region of interest" description="Disordered" evidence="6">
    <location>
        <begin position="1"/>
        <end position="26"/>
    </location>
</feature>
<dbReference type="PROSITE" id="PS51892">
    <property type="entry name" value="SUBTILASE"/>
    <property type="match status" value="1"/>
</dbReference>
<dbReference type="PROSITE" id="PS00137">
    <property type="entry name" value="SUBTILASE_HIS"/>
    <property type="match status" value="1"/>
</dbReference>
<keyword evidence="3 5" id="KW-0378">Hydrolase</keyword>
<proteinExistence type="inferred from homology"/>
<dbReference type="SUPFAM" id="SSF52743">
    <property type="entry name" value="Subtilisin-like"/>
    <property type="match status" value="1"/>
</dbReference>
<evidence type="ECO:0000256" key="4">
    <source>
        <dbReference type="ARBA" id="ARBA00022825"/>
    </source>
</evidence>
<feature type="active site" description="Charge relay system" evidence="5">
    <location>
        <position position="171"/>
    </location>
</feature>
<dbReference type="PROSITE" id="PS00138">
    <property type="entry name" value="SUBTILASE_SER"/>
    <property type="match status" value="1"/>
</dbReference>
<keyword evidence="4 5" id="KW-0720">Serine protease</keyword>
<dbReference type="Gene3D" id="3.40.50.200">
    <property type="entry name" value="Peptidase S8/S53 domain"/>
    <property type="match status" value="1"/>
</dbReference>
<dbReference type="PANTHER" id="PTHR43806">
    <property type="entry name" value="PEPTIDASE S8"/>
    <property type="match status" value="1"/>
</dbReference>
<gene>
    <name evidence="8" type="ORF">GCM10022262_24910</name>
</gene>
<dbReference type="PRINTS" id="PR00723">
    <property type="entry name" value="SUBTILISIN"/>
</dbReference>
<comment type="caution">
    <text evidence="8">The sequence shown here is derived from an EMBL/GenBank/DDBJ whole genome shotgun (WGS) entry which is preliminary data.</text>
</comment>
<feature type="domain" description="Peptidase S8/S53" evidence="7">
    <location>
        <begin position="162"/>
        <end position="445"/>
    </location>
</feature>
<sequence>MSPAGGTLGTFTDDPVRSETPAGPQQKDHFMRRALTGLASLAALTIAAIPAAQAAGPQIGVNIVLSTDLTPRVERELRAFGTINETYPEIDALTMKIAAADLADVQALPFVKAANEDVQFVGKPVAPSPFTSTVDGIATWNTDQIDVYDQGSPDVREVPQTGEGVYVAVLDTGLHSSWPQYFGTEAVAADLGVAFGGGGGEKGSISSQPNKWSTDQNGHGTHVTSSILGYNLGGVPVAGVAPEATVIPVKVLNQNGSGWSSMVAAGIDYITDLKVSGALGDSPVVINMSLGGPAPDALTEAAVARAVANDVLIVASAGNSGEAGMGYPGAYEDVISVAASGWTGQWTSGSWWNTGDVADPTSAEDAYIADFSSRALAGQDLDIAAPGSWVVGPYQLNSQLSYYFLSGTSMASPHVAGAVALMLEANPGLTQGEAEAALEATAVPLGAGSRQVPDPTGATTTVTWGADATGAGLMDVPAAIGAVTGADVAEETAATTTGRDSAPGRNR</sequence>
<dbReference type="Pfam" id="PF00082">
    <property type="entry name" value="Peptidase_S8"/>
    <property type="match status" value="1"/>
</dbReference>
<evidence type="ECO:0000256" key="3">
    <source>
        <dbReference type="ARBA" id="ARBA00022801"/>
    </source>
</evidence>
<evidence type="ECO:0000256" key="1">
    <source>
        <dbReference type="ARBA" id="ARBA00011073"/>
    </source>
</evidence>
<evidence type="ECO:0000259" key="7">
    <source>
        <dbReference type="Pfam" id="PF00082"/>
    </source>
</evidence>
<dbReference type="InterPro" id="IPR050131">
    <property type="entry name" value="Peptidase_S8_subtilisin-like"/>
</dbReference>
<evidence type="ECO:0000256" key="2">
    <source>
        <dbReference type="ARBA" id="ARBA00022670"/>
    </source>
</evidence>
<comment type="similarity">
    <text evidence="1 5">Belongs to the peptidase S8 family.</text>
</comment>
<evidence type="ECO:0000256" key="5">
    <source>
        <dbReference type="PROSITE-ProRule" id="PRU01240"/>
    </source>
</evidence>
<dbReference type="InterPro" id="IPR015500">
    <property type="entry name" value="Peptidase_S8_subtilisin-rel"/>
</dbReference>
<keyword evidence="9" id="KW-1185">Reference proteome</keyword>
<protein>
    <recommendedName>
        <fullName evidence="7">Peptidase S8/S53 domain-containing protein</fullName>
    </recommendedName>
</protein>
<evidence type="ECO:0000313" key="9">
    <source>
        <dbReference type="Proteomes" id="UP001499841"/>
    </source>
</evidence>
<feature type="active site" description="Charge relay system" evidence="5">
    <location>
        <position position="219"/>
    </location>
</feature>
<dbReference type="InterPro" id="IPR023828">
    <property type="entry name" value="Peptidase_S8_Ser-AS"/>
</dbReference>